<dbReference type="GO" id="GO:0031222">
    <property type="term" value="P:arabinan catabolic process"/>
    <property type="evidence" value="ECO:0007669"/>
    <property type="project" value="TreeGrafter"/>
</dbReference>
<dbReference type="FunFam" id="3.20.20.300:FF:000004">
    <property type="entry name" value="probable beta-D-xylosidase 7"/>
    <property type="match status" value="1"/>
</dbReference>
<dbReference type="GO" id="GO:0046556">
    <property type="term" value="F:alpha-L-arabinofuranosidase activity"/>
    <property type="evidence" value="ECO:0007669"/>
    <property type="project" value="TreeGrafter"/>
</dbReference>
<dbReference type="GO" id="GO:0005576">
    <property type="term" value="C:extracellular region"/>
    <property type="evidence" value="ECO:0007669"/>
    <property type="project" value="UniProtKB-SubCell"/>
</dbReference>
<protein>
    <submittedName>
        <fullName evidence="10">Glycoside hydrolase</fullName>
    </submittedName>
</protein>
<dbReference type="InterPro" id="IPR002772">
    <property type="entry name" value="Glyco_hydro_3_C"/>
</dbReference>
<proteinExistence type="inferred from homology"/>
<keyword evidence="8" id="KW-0472">Membrane</keyword>
<evidence type="ECO:0000259" key="9">
    <source>
        <dbReference type="SMART" id="SM01217"/>
    </source>
</evidence>
<evidence type="ECO:0000256" key="7">
    <source>
        <dbReference type="ARBA" id="ARBA00023295"/>
    </source>
</evidence>
<feature type="transmembrane region" description="Helical" evidence="8">
    <location>
        <begin position="57"/>
        <end position="75"/>
    </location>
</feature>
<dbReference type="Gene3D" id="3.40.50.1700">
    <property type="entry name" value="Glycoside hydrolase family 3 C-terminal domain"/>
    <property type="match status" value="1"/>
</dbReference>
<dbReference type="SMART" id="SM01217">
    <property type="entry name" value="Fn3_like"/>
    <property type="match status" value="1"/>
</dbReference>
<dbReference type="Proteomes" id="UP000283530">
    <property type="component" value="Unassembled WGS sequence"/>
</dbReference>
<keyword evidence="5 10" id="KW-0378">Hydrolase</keyword>
<comment type="subcellular location">
    <subcellularLocation>
        <location evidence="1">Secreted</location>
    </subcellularLocation>
</comment>
<evidence type="ECO:0000256" key="1">
    <source>
        <dbReference type="ARBA" id="ARBA00004613"/>
    </source>
</evidence>
<dbReference type="InterPro" id="IPR026891">
    <property type="entry name" value="Fn3-like"/>
</dbReference>
<keyword evidence="4" id="KW-0732">Signal</keyword>
<sequence>MNDIVIKQRYLSIERVNKVIRGRSYLITQPSNAGIPSIKSLLLISTHSFHIAMEKHYCCINLVTICFSMLIMFPFHTCQYACDNRIVDTSTLAFCNTSLPFIDRATDLVSRLCLQEKVQQLVNKATGVPRLGVPEYEWWSEALHGVSNVGPAVRFNATVPGATSFPAVILSAATFNSSLWYEMGRVVSREARAMHNVGLAGLTYWSPNVNVFRDPRWGRGQETPGEDPLVVSIYAVNYVRGLQEMDPTTRRLKVSSCCKHYTAYDVDNWKGVDRFHFDAKVTKQDLEDTYQPPFKSCVLEGSVSSVMCSYNRVNGVPTCADANLLKGIVRGEWGLDGYIVSDCDSIKVFYNSINYTATPEDAVAVALKAGLDMNCGSYLGKYTENAVKSGKVEESVVDQALLNNYVVLMRLGFFDGDPTQLPFGNLGPTDVCAEDHQQLALEAALQGVVLLENDGTLPLSTKDLKTLAVIGPNANATIVMTSNYAGVPCKYISPLQGLQKYSSGVSYQPGCANVGCSDESLIESAANATASADAVVLIVGLDQSIEAEGLDRVNLTLPGLQEKLVTEVAKAAKGPVVLVIMSAGPIDVSFAINESKIGGILWVGYPGQSGGEAIAQVIFGDYNPGGRSPVTWHLQAFADLVPLTDMNMRANISRNFPGRTYRFYNGKSIYEFGHGLSYTTFSKYIRSAPTIIRIHLKSTAKIILSSLFSSNSTAGQSIDVSDVDCQGLEFDVAVGVKNDGDRNGTHVVLLFWKPPNSSDVYGFPKQQLIGFDRVQVNRGQVEHLSLKVNVCRDLNVVDGEGKRKLILGAHTLLLGSSSERQERHHIYVRVF</sequence>
<keyword evidence="11" id="KW-1185">Reference proteome</keyword>
<dbReference type="InterPro" id="IPR017853">
    <property type="entry name" value="GH"/>
</dbReference>
<dbReference type="Gene3D" id="2.60.40.10">
    <property type="entry name" value="Immunoglobulins"/>
    <property type="match status" value="1"/>
</dbReference>
<evidence type="ECO:0000313" key="10">
    <source>
        <dbReference type="EMBL" id="RWR77985.1"/>
    </source>
</evidence>
<dbReference type="Pfam" id="PF14310">
    <property type="entry name" value="Fn3-like"/>
    <property type="match status" value="1"/>
</dbReference>
<dbReference type="InterPro" id="IPR013783">
    <property type="entry name" value="Ig-like_fold"/>
</dbReference>
<dbReference type="InterPro" id="IPR036881">
    <property type="entry name" value="Glyco_hydro_3_C_sf"/>
</dbReference>
<dbReference type="InterPro" id="IPR044993">
    <property type="entry name" value="BXL"/>
</dbReference>
<evidence type="ECO:0000256" key="5">
    <source>
        <dbReference type="ARBA" id="ARBA00022801"/>
    </source>
</evidence>
<evidence type="ECO:0000313" key="11">
    <source>
        <dbReference type="Proteomes" id="UP000283530"/>
    </source>
</evidence>
<dbReference type="InterPro" id="IPR001764">
    <property type="entry name" value="Glyco_hydro_3_N"/>
</dbReference>
<dbReference type="InterPro" id="IPR036962">
    <property type="entry name" value="Glyco_hydro_3_N_sf"/>
</dbReference>
<comment type="similarity">
    <text evidence="2">Belongs to the glycosyl hydrolase 3 family.</text>
</comment>
<dbReference type="OrthoDB" id="47059at2759"/>
<keyword evidence="3" id="KW-0964">Secreted</keyword>
<dbReference type="AlphaFoldDB" id="A0A443NHJ4"/>
<name>A0A443NHJ4_9MAGN</name>
<dbReference type="STRING" id="337451.A0A443NHJ4"/>
<evidence type="ECO:0000256" key="2">
    <source>
        <dbReference type="ARBA" id="ARBA00005336"/>
    </source>
</evidence>
<dbReference type="SUPFAM" id="SSF52279">
    <property type="entry name" value="Beta-D-glucan exohydrolase, C-terminal domain"/>
    <property type="match status" value="1"/>
</dbReference>
<evidence type="ECO:0000256" key="8">
    <source>
        <dbReference type="SAM" id="Phobius"/>
    </source>
</evidence>
<feature type="domain" description="Fibronectin type III-like" evidence="9">
    <location>
        <begin position="746"/>
        <end position="818"/>
    </location>
</feature>
<dbReference type="GO" id="GO:0009044">
    <property type="term" value="F:xylan 1,4-beta-xylosidase activity"/>
    <property type="evidence" value="ECO:0007669"/>
    <property type="project" value="InterPro"/>
</dbReference>
<evidence type="ECO:0000256" key="6">
    <source>
        <dbReference type="ARBA" id="ARBA00023180"/>
    </source>
</evidence>
<evidence type="ECO:0000256" key="3">
    <source>
        <dbReference type="ARBA" id="ARBA00022525"/>
    </source>
</evidence>
<dbReference type="PRINTS" id="PR00133">
    <property type="entry name" value="GLHYDRLASE3"/>
</dbReference>
<accession>A0A443NHJ4</accession>
<dbReference type="GO" id="GO:0045493">
    <property type="term" value="P:xylan catabolic process"/>
    <property type="evidence" value="ECO:0007669"/>
    <property type="project" value="InterPro"/>
</dbReference>
<organism evidence="10 11">
    <name type="scientific">Cinnamomum micranthum f. kanehirae</name>
    <dbReference type="NCBI Taxonomy" id="337451"/>
    <lineage>
        <taxon>Eukaryota</taxon>
        <taxon>Viridiplantae</taxon>
        <taxon>Streptophyta</taxon>
        <taxon>Embryophyta</taxon>
        <taxon>Tracheophyta</taxon>
        <taxon>Spermatophyta</taxon>
        <taxon>Magnoliopsida</taxon>
        <taxon>Magnoliidae</taxon>
        <taxon>Laurales</taxon>
        <taxon>Lauraceae</taxon>
        <taxon>Cinnamomum</taxon>
    </lineage>
</organism>
<keyword evidence="8" id="KW-1133">Transmembrane helix</keyword>
<dbReference type="PANTHER" id="PTHR42721">
    <property type="entry name" value="SUGAR HYDROLASE-RELATED"/>
    <property type="match status" value="1"/>
</dbReference>
<dbReference type="Pfam" id="PF00933">
    <property type="entry name" value="Glyco_hydro_3"/>
    <property type="match status" value="1"/>
</dbReference>
<keyword evidence="8" id="KW-0812">Transmembrane</keyword>
<keyword evidence="7" id="KW-0326">Glycosidase</keyword>
<dbReference type="EMBL" id="QPKB01000002">
    <property type="protein sequence ID" value="RWR77985.1"/>
    <property type="molecule type" value="Genomic_DNA"/>
</dbReference>
<dbReference type="FunFam" id="3.40.50.1700:FF:000001">
    <property type="entry name" value="probable beta-D-xylosidase 2"/>
    <property type="match status" value="1"/>
</dbReference>
<keyword evidence="6" id="KW-0325">Glycoprotein</keyword>
<reference evidence="10 11" key="1">
    <citation type="journal article" date="2019" name="Nat. Plants">
        <title>Stout camphor tree genome fills gaps in understanding of flowering plant genome evolution.</title>
        <authorList>
            <person name="Chaw S.M."/>
            <person name="Liu Y.C."/>
            <person name="Wu Y.W."/>
            <person name="Wang H.Y."/>
            <person name="Lin C.I."/>
            <person name="Wu C.S."/>
            <person name="Ke H.M."/>
            <person name="Chang L.Y."/>
            <person name="Hsu C.Y."/>
            <person name="Yang H.T."/>
            <person name="Sudianto E."/>
            <person name="Hsu M.H."/>
            <person name="Wu K.P."/>
            <person name="Wang L.N."/>
            <person name="Leebens-Mack J.H."/>
            <person name="Tsai I.J."/>
        </authorList>
    </citation>
    <scope>NUCLEOTIDE SEQUENCE [LARGE SCALE GENOMIC DNA]</scope>
    <source>
        <strain evidence="11">cv. Chaw 1501</strain>
        <tissue evidence="10">Young leaves</tissue>
    </source>
</reference>
<comment type="caution">
    <text evidence="10">The sequence shown here is derived from an EMBL/GenBank/DDBJ whole genome shotgun (WGS) entry which is preliminary data.</text>
</comment>
<dbReference type="Pfam" id="PF01915">
    <property type="entry name" value="Glyco_hydro_3_C"/>
    <property type="match status" value="1"/>
</dbReference>
<evidence type="ECO:0000256" key="4">
    <source>
        <dbReference type="ARBA" id="ARBA00022729"/>
    </source>
</evidence>
<dbReference type="SUPFAM" id="SSF51445">
    <property type="entry name" value="(Trans)glycosidases"/>
    <property type="match status" value="1"/>
</dbReference>
<gene>
    <name evidence="10" type="ORF">CKAN_00649000</name>
</gene>
<dbReference type="PANTHER" id="PTHR42721:SF3">
    <property type="entry name" value="BETA-D-XYLOSIDASE 5-RELATED"/>
    <property type="match status" value="1"/>
</dbReference>
<dbReference type="Gene3D" id="3.20.20.300">
    <property type="entry name" value="Glycoside hydrolase, family 3, N-terminal domain"/>
    <property type="match status" value="1"/>
</dbReference>